<dbReference type="AlphaFoldDB" id="A0A1S3VHT9"/>
<keyword evidence="1" id="KW-0732">Signal</keyword>
<organism evidence="2 3">
    <name type="scientific">Vigna radiata var. radiata</name>
    <name type="common">Mung bean</name>
    <name type="synonym">Phaseolus aureus</name>
    <dbReference type="NCBI Taxonomy" id="3916"/>
    <lineage>
        <taxon>Eukaryota</taxon>
        <taxon>Viridiplantae</taxon>
        <taxon>Streptophyta</taxon>
        <taxon>Embryophyta</taxon>
        <taxon>Tracheophyta</taxon>
        <taxon>Spermatophyta</taxon>
        <taxon>Magnoliopsida</taxon>
        <taxon>eudicotyledons</taxon>
        <taxon>Gunneridae</taxon>
        <taxon>Pentapetalae</taxon>
        <taxon>rosids</taxon>
        <taxon>fabids</taxon>
        <taxon>Fabales</taxon>
        <taxon>Fabaceae</taxon>
        <taxon>Papilionoideae</taxon>
        <taxon>50 kb inversion clade</taxon>
        <taxon>NPAAA clade</taxon>
        <taxon>indigoferoid/millettioid clade</taxon>
        <taxon>Phaseoleae</taxon>
        <taxon>Vigna</taxon>
    </lineage>
</organism>
<dbReference type="KEGG" id="vra:106775328"/>
<evidence type="ECO:0000313" key="3">
    <source>
        <dbReference type="RefSeq" id="XP_014517923.1"/>
    </source>
</evidence>
<dbReference type="GeneID" id="106775328"/>
<feature type="chain" id="PRO_5010324632" evidence="1">
    <location>
        <begin position="30"/>
        <end position="104"/>
    </location>
</feature>
<name>A0A1S3VHT9_VIGRR</name>
<evidence type="ECO:0000256" key="1">
    <source>
        <dbReference type="SAM" id="SignalP"/>
    </source>
</evidence>
<proteinExistence type="predicted"/>
<reference evidence="3" key="2">
    <citation type="submission" date="2025-08" db="UniProtKB">
        <authorList>
            <consortium name="RefSeq"/>
        </authorList>
    </citation>
    <scope>IDENTIFICATION</scope>
    <source>
        <tissue evidence="3">Leaf</tissue>
    </source>
</reference>
<protein>
    <submittedName>
        <fullName evidence="3">Saposin-like protein 11</fullName>
    </submittedName>
</protein>
<evidence type="ECO:0000313" key="2">
    <source>
        <dbReference type="Proteomes" id="UP000087766"/>
    </source>
</evidence>
<dbReference type="RefSeq" id="XP_014517923.1">
    <property type="nucleotide sequence ID" value="XM_014662437.2"/>
</dbReference>
<dbReference type="Proteomes" id="UP000087766">
    <property type="component" value="Chromosome 10"/>
</dbReference>
<sequence>MGCSSFSMILTVLVLTFSSMMIDSRVAEARVVPKSDLPSVSKVGLPVTLPIVLPVPLPEIPVPVPVPDLGVPVPKVPVPVPIPVHLPTLTIPKLKVNVGGVKIP</sequence>
<keyword evidence="2" id="KW-1185">Reference proteome</keyword>
<dbReference type="OrthoDB" id="1435985at2759"/>
<accession>A0A1S3VHT9</accession>
<feature type="signal peptide" evidence="1">
    <location>
        <begin position="1"/>
        <end position="29"/>
    </location>
</feature>
<gene>
    <name evidence="3" type="primary">LOC106775328</name>
</gene>
<reference evidence="2" key="1">
    <citation type="journal article" date="2014" name="Nat. Commun.">
        <title>Genome sequence of mungbean and insights into evolution within Vigna species.</title>
        <authorList>
            <person name="Kang Y.J."/>
            <person name="Kim S.K."/>
            <person name="Kim M.Y."/>
            <person name="Lestari P."/>
            <person name="Kim K.H."/>
            <person name="Ha B.K."/>
            <person name="Jun T.H."/>
            <person name="Hwang W.J."/>
            <person name="Lee T."/>
            <person name="Lee J."/>
            <person name="Shim S."/>
            <person name="Yoon M.Y."/>
            <person name="Jang Y.E."/>
            <person name="Han K.S."/>
            <person name="Taeprayoon P."/>
            <person name="Yoon N."/>
            <person name="Somta P."/>
            <person name="Tanya P."/>
            <person name="Kim K.S."/>
            <person name="Gwag J.G."/>
            <person name="Moon J.K."/>
            <person name="Lee Y.H."/>
            <person name="Park B.S."/>
            <person name="Bombarely A."/>
            <person name="Doyle J.J."/>
            <person name="Jackson S.A."/>
            <person name="Schafleitner R."/>
            <person name="Srinives P."/>
            <person name="Varshney R.K."/>
            <person name="Lee S.H."/>
        </authorList>
    </citation>
    <scope>NUCLEOTIDE SEQUENCE [LARGE SCALE GENOMIC DNA]</scope>
    <source>
        <strain evidence="2">cv. VC1973A</strain>
    </source>
</reference>